<dbReference type="CDD" id="cd01990">
    <property type="entry name" value="LarE-like"/>
    <property type="match status" value="1"/>
</dbReference>
<dbReference type="EMBL" id="JABBVZ010000007">
    <property type="protein sequence ID" value="NMP21370.1"/>
    <property type="molecule type" value="Genomic_DNA"/>
</dbReference>
<name>A0A7Y0L186_9FIRM</name>
<dbReference type="Pfam" id="PF02540">
    <property type="entry name" value="NAD_synthase"/>
    <property type="match status" value="1"/>
</dbReference>
<dbReference type="GO" id="GO:0006163">
    <property type="term" value="P:purine nucleotide metabolic process"/>
    <property type="evidence" value="ECO:0007669"/>
    <property type="project" value="UniProtKB-ARBA"/>
</dbReference>
<dbReference type="InterPro" id="IPR052188">
    <property type="entry name" value="Ni-pincer_cofactor_biosynth"/>
</dbReference>
<dbReference type="GO" id="GO:0016783">
    <property type="term" value="F:sulfurtransferase activity"/>
    <property type="evidence" value="ECO:0007669"/>
    <property type="project" value="InterPro"/>
</dbReference>
<dbReference type="PANTHER" id="PTHR43169">
    <property type="entry name" value="EXSB FAMILY PROTEIN"/>
    <property type="match status" value="1"/>
</dbReference>
<proteinExistence type="predicted"/>
<dbReference type="PIRSF" id="PIRSF006661">
    <property type="entry name" value="PP-lp_UCP006661"/>
    <property type="match status" value="1"/>
</dbReference>
<evidence type="ECO:0000313" key="4">
    <source>
        <dbReference type="Proteomes" id="UP000533476"/>
    </source>
</evidence>
<protein>
    <submittedName>
        <fullName evidence="3">ATP-dependent sacrificial sulfur transferase LarE</fullName>
    </submittedName>
</protein>
<dbReference type="InterPro" id="IPR022310">
    <property type="entry name" value="NAD/GMP_synthase"/>
</dbReference>
<feature type="active site" description="Nucleophile and sulfur donor" evidence="1">
    <location>
        <position position="166"/>
    </location>
</feature>
<dbReference type="SUPFAM" id="SSF52402">
    <property type="entry name" value="Adenine nucleotide alpha hydrolases-like"/>
    <property type="match status" value="1"/>
</dbReference>
<keyword evidence="3" id="KW-0808">Transferase</keyword>
<feature type="domain" description="NAD/GMP synthase" evidence="2">
    <location>
        <begin position="7"/>
        <end position="76"/>
    </location>
</feature>
<gene>
    <name evidence="3" type="primary">larE</name>
    <name evidence="3" type="ORF">HIJ39_03235</name>
</gene>
<dbReference type="PANTHER" id="PTHR43169:SF2">
    <property type="entry name" value="NAD_GMP SYNTHASE DOMAIN-CONTAINING PROTEIN"/>
    <property type="match status" value="1"/>
</dbReference>
<comment type="caution">
    <text evidence="3">The sequence shown here is derived from an EMBL/GenBank/DDBJ whole genome shotgun (WGS) entry which is preliminary data.</text>
</comment>
<reference evidence="3 4" key="1">
    <citation type="submission" date="2020-04" db="EMBL/GenBank/DDBJ databases">
        <authorList>
            <person name="Zhang R."/>
            <person name="Schippers A."/>
        </authorList>
    </citation>
    <scope>NUCLEOTIDE SEQUENCE [LARGE SCALE GENOMIC DNA]</scope>
    <source>
        <strain evidence="3 4">DSM 109850</strain>
    </source>
</reference>
<dbReference type="AlphaFoldDB" id="A0A7Y0L186"/>
<dbReference type="Gene3D" id="3.40.50.620">
    <property type="entry name" value="HUPs"/>
    <property type="match status" value="1"/>
</dbReference>
<dbReference type="NCBIfam" id="TIGR00268">
    <property type="entry name" value="ATP-dependent sacrificial sulfur transferase LarE"/>
    <property type="match status" value="1"/>
</dbReference>
<evidence type="ECO:0000259" key="2">
    <source>
        <dbReference type="Pfam" id="PF02540"/>
    </source>
</evidence>
<sequence>MRAIQRFPSAVVAYSGGVDSTVVAVAAFRALGSERMLAVTGDSPSVARSELHGAEVIAKQAGFSWATVQTKELGDARYQANDGSRCYFCKSELYAVLDTIRDQRGFAVVMDGFNQDDLGDFRPGLKAGQEHQVVSPLKEAGLGKDAVRRLARAWGLSNWDKPASPCLASRIPYHTPVTVERLKQVEVAEDALHSLGFRQVRVRHHGALARIEVPIQDLPAILTHREAIVRAIKQAGYRFVALDLDGLKSGSLNTLITESAKKEVHPHD</sequence>
<dbReference type="InterPro" id="IPR005232">
    <property type="entry name" value="LarE"/>
</dbReference>
<dbReference type="RefSeq" id="WP_169096659.1">
    <property type="nucleotide sequence ID" value="NZ_JABBVZ010000007.1"/>
</dbReference>
<evidence type="ECO:0000313" key="3">
    <source>
        <dbReference type="EMBL" id="NMP21370.1"/>
    </source>
</evidence>
<dbReference type="InterPro" id="IPR014729">
    <property type="entry name" value="Rossmann-like_a/b/a_fold"/>
</dbReference>
<evidence type="ECO:0000256" key="1">
    <source>
        <dbReference type="PIRSR" id="PIRSR006661-1"/>
    </source>
</evidence>
<organism evidence="3 4">
    <name type="scientific">Sulfobacillus harzensis</name>
    <dbReference type="NCBI Taxonomy" id="2729629"/>
    <lineage>
        <taxon>Bacteria</taxon>
        <taxon>Bacillati</taxon>
        <taxon>Bacillota</taxon>
        <taxon>Clostridia</taxon>
        <taxon>Eubacteriales</taxon>
        <taxon>Clostridiales Family XVII. Incertae Sedis</taxon>
        <taxon>Sulfobacillus</taxon>
    </lineage>
</organism>
<keyword evidence="4" id="KW-1185">Reference proteome</keyword>
<accession>A0A7Y0L186</accession>
<dbReference type="Proteomes" id="UP000533476">
    <property type="component" value="Unassembled WGS sequence"/>
</dbReference>